<protein>
    <submittedName>
        <fullName evidence="1">Uncharacterized protein</fullName>
    </submittedName>
</protein>
<dbReference type="AlphaFoldDB" id="A0A6N3EJT2"/>
<proteinExistence type="predicted"/>
<dbReference type="EMBL" id="CACRTO010000020">
    <property type="protein sequence ID" value="VYU40008.1"/>
    <property type="molecule type" value="Genomic_DNA"/>
</dbReference>
<name>A0A6N3EJT2_9CLOT</name>
<evidence type="ECO:0000313" key="1">
    <source>
        <dbReference type="EMBL" id="VYU40008.1"/>
    </source>
</evidence>
<gene>
    <name evidence="1" type="ORF">CTLFYP3_02297</name>
</gene>
<dbReference type="RefSeq" id="WP_156626727.1">
    <property type="nucleotide sequence ID" value="NZ_CACRTO010000020.1"/>
</dbReference>
<sequence>MNREFSIWFNEKNINITDIKDKIYNFDRSILNDKKFIEDVAVMESVYIEFVKILKRLEYNKLLVANENNEISDELALQKMFNSDISANPYFFFK</sequence>
<reference evidence="1" key="1">
    <citation type="submission" date="2019-11" db="EMBL/GenBank/DDBJ databases">
        <authorList>
            <person name="Feng L."/>
        </authorList>
    </citation>
    <scope>NUCLEOTIDE SEQUENCE</scope>
    <source>
        <strain evidence="1">CTertiumLFYP3</strain>
    </source>
</reference>
<organism evidence="1">
    <name type="scientific">Clostridium tertium</name>
    <dbReference type="NCBI Taxonomy" id="1559"/>
    <lineage>
        <taxon>Bacteria</taxon>
        <taxon>Bacillati</taxon>
        <taxon>Bacillota</taxon>
        <taxon>Clostridia</taxon>
        <taxon>Eubacteriales</taxon>
        <taxon>Clostridiaceae</taxon>
        <taxon>Clostridium</taxon>
    </lineage>
</organism>
<accession>A0A6N3EJT2</accession>